<reference evidence="1 2" key="1">
    <citation type="submission" date="2019-06" db="EMBL/GenBank/DDBJ databases">
        <title>Analysis of the biodiversity of Brassica napus bacterial endophytes for the selection of potential efficient biofertilizers for rapeseed crops.</title>
        <authorList>
            <person name="Jimenez-Gomez A."/>
            <person name="Saati-Santamaria Z."/>
            <person name="Menendez E."/>
            <person name="Rivas R."/>
            <person name="Mateos P.F."/>
            <person name="Velazquez E."/>
            <person name="Garcia-Fraile P."/>
        </authorList>
    </citation>
    <scope>NUCLEOTIDE SEQUENCE [LARGE SCALE GENOMIC DNA]</scope>
    <source>
        <strain evidence="1 2">CDVBN10</strain>
    </source>
</reference>
<comment type="caution">
    <text evidence="1">The sequence shown here is derived from an EMBL/GenBank/DDBJ whole genome shotgun (WGS) entry which is preliminary data.</text>
</comment>
<dbReference type="EMBL" id="VDLV01000010">
    <property type="protein sequence ID" value="MBA1377924.1"/>
    <property type="molecule type" value="Genomic_DNA"/>
</dbReference>
<evidence type="ECO:0000313" key="1">
    <source>
        <dbReference type="EMBL" id="MBA1377924.1"/>
    </source>
</evidence>
<evidence type="ECO:0000313" key="2">
    <source>
        <dbReference type="Proteomes" id="UP000572407"/>
    </source>
</evidence>
<protein>
    <submittedName>
        <fullName evidence="1">Uncharacterized protein</fullName>
    </submittedName>
</protein>
<name>A0A7V8RK20_9PSED</name>
<sequence>MGSSGLYAELPVPLWRGSLLPLGCEAVVKPVNCLQVHLLNGSAAQTSGSKLPRHGIRCFLWIVVTSFGR</sequence>
<dbReference type="AlphaFoldDB" id="A0A7V8RK20"/>
<organism evidence="1 2">
    <name type="scientific">Pseudomonas brassicacearum subsp. neoaurantiaca</name>
    <dbReference type="NCBI Taxonomy" id="494916"/>
    <lineage>
        <taxon>Bacteria</taxon>
        <taxon>Pseudomonadati</taxon>
        <taxon>Pseudomonadota</taxon>
        <taxon>Gammaproteobacteria</taxon>
        <taxon>Pseudomonadales</taxon>
        <taxon>Pseudomonadaceae</taxon>
        <taxon>Pseudomonas</taxon>
    </lineage>
</organism>
<gene>
    <name evidence="1" type="ORF">FHK92_08890</name>
</gene>
<proteinExistence type="predicted"/>
<dbReference type="Proteomes" id="UP000572407">
    <property type="component" value="Unassembled WGS sequence"/>
</dbReference>
<accession>A0A7V8RK20</accession>